<dbReference type="EMBL" id="JBHSFV010000003">
    <property type="protein sequence ID" value="MFC4633831.1"/>
    <property type="molecule type" value="Genomic_DNA"/>
</dbReference>
<keyword evidence="1" id="KW-0812">Transmembrane</keyword>
<accession>A0ABV9HWF5</accession>
<proteinExistence type="predicted"/>
<evidence type="ECO:0000256" key="1">
    <source>
        <dbReference type="SAM" id="Phobius"/>
    </source>
</evidence>
<protein>
    <recommendedName>
        <fullName evidence="4">DUF5673 domain-containing protein</fullName>
    </recommendedName>
</protein>
<comment type="caution">
    <text evidence="2">The sequence shown here is derived from an EMBL/GenBank/DDBJ whole genome shotgun (WGS) entry which is preliminary data.</text>
</comment>
<keyword evidence="3" id="KW-1185">Reference proteome</keyword>
<dbReference type="RefSeq" id="WP_379978056.1">
    <property type="nucleotide sequence ID" value="NZ_JBHSFV010000003.1"/>
</dbReference>
<reference evidence="3" key="1">
    <citation type="journal article" date="2019" name="Int. J. Syst. Evol. Microbiol.">
        <title>The Global Catalogue of Microorganisms (GCM) 10K type strain sequencing project: providing services to taxonomists for standard genome sequencing and annotation.</title>
        <authorList>
            <consortium name="The Broad Institute Genomics Platform"/>
            <consortium name="The Broad Institute Genome Sequencing Center for Infectious Disease"/>
            <person name="Wu L."/>
            <person name="Ma J."/>
        </authorList>
    </citation>
    <scope>NUCLEOTIDE SEQUENCE [LARGE SCALE GENOMIC DNA]</scope>
    <source>
        <strain evidence="3">YJ-61-S</strain>
    </source>
</reference>
<feature type="transmembrane region" description="Helical" evidence="1">
    <location>
        <begin position="73"/>
        <end position="95"/>
    </location>
</feature>
<sequence>MDKIIVPAITMILVALVSSYLNKSIKKRVRSSLGGNFELKLHKLYWYMGISFISLGCVGFLAAGLTIKDGNEWVIGSAFLILFGGLGYISAIWYVNHSVHFNSNRIEAISVYKKGVSMNWSDITSIKFNPLTGLLIFTNAHGKKIKAHQHLVGLGELLRMIAVQTPWNVDDLKLPFKYPKHD</sequence>
<keyword evidence="1" id="KW-0472">Membrane</keyword>
<gene>
    <name evidence="2" type="ORF">ACFO3O_07925</name>
</gene>
<dbReference type="Proteomes" id="UP001596043">
    <property type="component" value="Unassembled WGS sequence"/>
</dbReference>
<evidence type="ECO:0008006" key="4">
    <source>
        <dbReference type="Google" id="ProtNLM"/>
    </source>
</evidence>
<feature type="transmembrane region" description="Helical" evidence="1">
    <location>
        <begin position="44"/>
        <end position="67"/>
    </location>
</feature>
<evidence type="ECO:0000313" key="3">
    <source>
        <dbReference type="Proteomes" id="UP001596043"/>
    </source>
</evidence>
<evidence type="ECO:0000313" key="2">
    <source>
        <dbReference type="EMBL" id="MFC4633831.1"/>
    </source>
</evidence>
<name>A0ABV9HWF5_9FLAO</name>
<organism evidence="2 3">
    <name type="scientific">Dokdonia ponticola</name>
    <dbReference type="NCBI Taxonomy" id="2041041"/>
    <lineage>
        <taxon>Bacteria</taxon>
        <taxon>Pseudomonadati</taxon>
        <taxon>Bacteroidota</taxon>
        <taxon>Flavobacteriia</taxon>
        <taxon>Flavobacteriales</taxon>
        <taxon>Flavobacteriaceae</taxon>
        <taxon>Dokdonia</taxon>
    </lineage>
</organism>
<keyword evidence="1" id="KW-1133">Transmembrane helix</keyword>
<feature type="transmembrane region" description="Helical" evidence="1">
    <location>
        <begin position="6"/>
        <end position="23"/>
    </location>
</feature>